<dbReference type="GeneID" id="30034851"/>
<protein>
    <recommendedName>
        <fullName evidence="5">IMP-specific 5'-nucleotidase 1</fullName>
        <ecNumber evidence="4">3.1.3.99</ecNumber>
    </recommendedName>
</protein>
<evidence type="ECO:0000256" key="7">
    <source>
        <dbReference type="ARBA" id="ARBA00022741"/>
    </source>
</evidence>
<gene>
    <name evidence="13" type="primary">ISN1</name>
    <name evidence="13" type="ORF">AWJ20_2890</name>
</gene>
<accession>A0A167FGB2</accession>
<dbReference type="RefSeq" id="XP_018737741.1">
    <property type="nucleotide sequence ID" value="XM_018879865.1"/>
</dbReference>
<dbReference type="GO" id="GO:0071592">
    <property type="term" value="P:nicotinic acid riboside biosynthetic process"/>
    <property type="evidence" value="ECO:0007669"/>
    <property type="project" value="TreeGrafter"/>
</dbReference>
<proteinExistence type="inferred from homology"/>
<keyword evidence="8" id="KW-0378">Hydrolase</keyword>
<dbReference type="GO" id="GO:0006190">
    <property type="term" value="P:inosine salvage"/>
    <property type="evidence" value="ECO:0007669"/>
    <property type="project" value="InterPro"/>
</dbReference>
<evidence type="ECO:0000256" key="5">
    <source>
        <dbReference type="ARBA" id="ARBA00015544"/>
    </source>
</evidence>
<evidence type="ECO:0000256" key="3">
    <source>
        <dbReference type="ARBA" id="ARBA00011881"/>
    </source>
</evidence>
<dbReference type="EC" id="3.1.3.99" evidence="4"/>
<reference evidence="13 14" key="1">
    <citation type="submission" date="2016-02" db="EMBL/GenBank/DDBJ databases">
        <title>Complete genome sequence and transcriptome regulation of the pentose utilising yeast Sugiyamaella lignohabitans.</title>
        <authorList>
            <person name="Bellasio M."/>
            <person name="Peymann A."/>
            <person name="Valli M."/>
            <person name="Sipitzky M."/>
            <person name="Graf A."/>
            <person name="Sauer M."/>
            <person name="Marx H."/>
            <person name="Mattanovich D."/>
        </authorList>
    </citation>
    <scope>NUCLEOTIDE SEQUENCE [LARGE SCALE GENOMIC DNA]</scope>
    <source>
        <strain evidence="13 14">CBS 10342</strain>
    </source>
</reference>
<dbReference type="OrthoDB" id="185373at2759"/>
<evidence type="ECO:0000256" key="4">
    <source>
        <dbReference type="ARBA" id="ARBA00012894"/>
    </source>
</evidence>
<evidence type="ECO:0000256" key="6">
    <source>
        <dbReference type="ARBA" id="ARBA00022723"/>
    </source>
</evidence>
<comment type="catalytic activity">
    <reaction evidence="12">
        <text>IMP + H2O = inosine + phosphate</text>
        <dbReference type="Rhea" id="RHEA:27718"/>
        <dbReference type="ChEBI" id="CHEBI:15377"/>
        <dbReference type="ChEBI" id="CHEBI:17596"/>
        <dbReference type="ChEBI" id="CHEBI:43474"/>
        <dbReference type="ChEBI" id="CHEBI:58053"/>
        <dbReference type="EC" id="3.1.3.99"/>
    </reaction>
</comment>
<organism evidence="13 14">
    <name type="scientific">Sugiyamaella lignohabitans</name>
    <dbReference type="NCBI Taxonomy" id="796027"/>
    <lineage>
        <taxon>Eukaryota</taxon>
        <taxon>Fungi</taxon>
        <taxon>Dikarya</taxon>
        <taxon>Ascomycota</taxon>
        <taxon>Saccharomycotina</taxon>
        <taxon>Dipodascomycetes</taxon>
        <taxon>Dipodascales</taxon>
        <taxon>Trichomonascaceae</taxon>
        <taxon>Sugiyamaella</taxon>
    </lineage>
</organism>
<evidence type="ECO:0000256" key="9">
    <source>
        <dbReference type="ARBA" id="ARBA00022840"/>
    </source>
</evidence>
<evidence type="ECO:0000256" key="8">
    <source>
        <dbReference type="ARBA" id="ARBA00022801"/>
    </source>
</evidence>
<evidence type="ECO:0000313" key="14">
    <source>
        <dbReference type="Proteomes" id="UP000189580"/>
    </source>
</evidence>
<dbReference type="InterPro" id="IPR009453">
    <property type="entry name" value="ISN1"/>
</dbReference>
<evidence type="ECO:0000256" key="11">
    <source>
        <dbReference type="ARBA" id="ARBA00023080"/>
    </source>
</evidence>
<keyword evidence="11" id="KW-0546">Nucleotide metabolism</keyword>
<dbReference type="GO" id="GO:0000287">
    <property type="term" value="F:magnesium ion binding"/>
    <property type="evidence" value="ECO:0007669"/>
    <property type="project" value="InterPro"/>
</dbReference>
<keyword evidence="7" id="KW-0547">Nucleotide-binding</keyword>
<dbReference type="GO" id="GO:0008253">
    <property type="term" value="F:5'-nucleotidase activity"/>
    <property type="evidence" value="ECO:0007669"/>
    <property type="project" value="InterPro"/>
</dbReference>
<keyword evidence="9" id="KW-0067">ATP-binding</keyword>
<dbReference type="PANTHER" id="PTHR28213">
    <property type="entry name" value="IMP-SPECIFIC 5'-NUCLEOTIDASE 1"/>
    <property type="match status" value="1"/>
</dbReference>
<sequence>MGGESNFLFRLDGTTGKLVWIEPEVWQLSDVSSWVELDIQKLLDLGEAILTAMRNKMGLPATIIRKERGVGLVPLPGKKMCREELEEVVLNAQRAIEITEVAKRVQFCAFNGGSDVWVDIGDKRYGVLSLQSYLGGIPSSRTLHVGDQFASIGANDFKARLAACTVWIANPHETVEIIQELNAYIDEYRVV</sequence>
<comment type="cofactor">
    <cofactor evidence="1">
        <name>Mg(2+)</name>
        <dbReference type="ChEBI" id="CHEBI:18420"/>
    </cofactor>
</comment>
<dbReference type="InterPro" id="IPR036412">
    <property type="entry name" value="HAD-like_sf"/>
</dbReference>
<evidence type="ECO:0000313" key="13">
    <source>
        <dbReference type="EMBL" id="ANB15264.1"/>
    </source>
</evidence>
<evidence type="ECO:0000256" key="10">
    <source>
        <dbReference type="ARBA" id="ARBA00022842"/>
    </source>
</evidence>
<dbReference type="Pfam" id="PF06437">
    <property type="entry name" value="ISN1"/>
    <property type="match status" value="1"/>
</dbReference>
<comment type="similarity">
    <text evidence="2">Belongs to the ISN1 family.</text>
</comment>
<dbReference type="EMBL" id="CP014503">
    <property type="protein sequence ID" value="ANB15264.1"/>
    <property type="molecule type" value="Genomic_DNA"/>
</dbReference>
<dbReference type="GO" id="GO:0071590">
    <property type="term" value="P:nicotinamide riboside biosynthetic process"/>
    <property type="evidence" value="ECO:0007669"/>
    <property type="project" value="TreeGrafter"/>
</dbReference>
<dbReference type="KEGG" id="slb:AWJ20_2890"/>
<dbReference type="GO" id="GO:0005524">
    <property type="term" value="F:ATP binding"/>
    <property type="evidence" value="ECO:0007669"/>
    <property type="project" value="UniProtKB-KW"/>
</dbReference>
<evidence type="ECO:0000256" key="12">
    <source>
        <dbReference type="ARBA" id="ARBA00047413"/>
    </source>
</evidence>
<evidence type="ECO:0000256" key="2">
    <source>
        <dbReference type="ARBA" id="ARBA00005307"/>
    </source>
</evidence>
<name>A0A167FGB2_9ASCO</name>
<dbReference type="AlphaFoldDB" id="A0A167FGB2"/>
<dbReference type="PANTHER" id="PTHR28213:SF1">
    <property type="entry name" value="IMP-SPECIFIC 5'-NUCLEOTIDASE 1"/>
    <property type="match status" value="1"/>
</dbReference>
<dbReference type="SUPFAM" id="SSF56784">
    <property type="entry name" value="HAD-like"/>
    <property type="match status" value="1"/>
</dbReference>
<keyword evidence="6" id="KW-0479">Metal-binding</keyword>
<keyword evidence="14" id="KW-1185">Reference proteome</keyword>
<keyword evidence="10" id="KW-0460">Magnesium</keyword>
<dbReference type="GO" id="GO:0009117">
    <property type="term" value="P:nucleotide metabolic process"/>
    <property type="evidence" value="ECO:0007669"/>
    <property type="project" value="UniProtKB-KW"/>
</dbReference>
<dbReference type="Proteomes" id="UP000189580">
    <property type="component" value="Chromosome b"/>
</dbReference>
<comment type="subunit">
    <text evidence="3">Homotetramer.</text>
</comment>
<evidence type="ECO:0000256" key="1">
    <source>
        <dbReference type="ARBA" id="ARBA00001946"/>
    </source>
</evidence>